<keyword evidence="3" id="KW-1185">Reference proteome</keyword>
<feature type="transmembrane region" description="Helical" evidence="1">
    <location>
        <begin position="31"/>
        <end position="50"/>
    </location>
</feature>
<dbReference type="RefSeq" id="WP_113153382.1">
    <property type="nucleotide sequence ID" value="NZ_JAEKJX010000008.1"/>
</dbReference>
<protein>
    <submittedName>
        <fullName evidence="2">Fimbrial protein</fullName>
    </submittedName>
</protein>
<evidence type="ECO:0000256" key="1">
    <source>
        <dbReference type="SAM" id="Phobius"/>
    </source>
</evidence>
<keyword evidence="1" id="KW-1133">Transmembrane helix</keyword>
<sequence>MATPEEQETPEQETLDPAAERVRRKMVRFMGINLAILFTAVMAVVLAFVYKTLSEKPEEPAAAIALPGDAMEGVIDLPEGARVLSQSLDGARISLHVRLADGGEELRLYDLSNGNMAARFTLQP</sequence>
<name>A0ABU4AHQ7_9HYPH</name>
<evidence type="ECO:0000313" key="3">
    <source>
        <dbReference type="Proteomes" id="UP001185659"/>
    </source>
</evidence>
<reference evidence="2 3" key="1">
    <citation type="submission" date="2023-10" db="EMBL/GenBank/DDBJ databases">
        <authorList>
            <person name="Venkata Ramana C."/>
            <person name="Sasikala C."/>
            <person name="Dhurka M."/>
        </authorList>
    </citation>
    <scope>NUCLEOTIDE SEQUENCE [LARGE SCALE GENOMIC DNA]</scope>
    <source>
        <strain evidence="2 3">KCTC 32151</strain>
    </source>
</reference>
<organism evidence="2 3">
    <name type="scientific">Nitratireductor aquimarinus</name>
    <dbReference type="NCBI Taxonomy" id="889300"/>
    <lineage>
        <taxon>Bacteria</taxon>
        <taxon>Pseudomonadati</taxon>
        <taxon>Pseudomonadota</taxon>
        <taxon>Alphaproteobacteria</taxon>
        <taxon>Hyphomicrobiales</taxon>
        <taxon>Phyllobacteriaceae</taxon>
        <taxon>Nitratireductor</taxon>
    </lineage>
</organism>
<comment type="caution">
    <text evidence="2">The sequence shown here is derived from an EMBL/GenBank/DDBJ whole genome shotgun (WGS) entry which is preliminary data.</text>
</comment>
<keyword evidence="1" id="KW-0472">Membrane</keyword>
<dbReference type="EMBL" id="JAWLIP010000002">
    <property type="protein sequence ID" value="MDV6225777.1"/>
    <property type="molecule type" value="Genomic_DNA"/>
</dbReference>
<gene>
    <name evidence="2" type="ORF">R2G56_05720</name>
</gene>
<proteinExistence type="predicted"/>
<accession>A0ABU4AHQ7</accession>
<keyword evidence="1" id="KW-0812">Transmembrane</keyword>
<evidence type="ECO:0000313" key="2">
    <source>
        <dbReference type="EMBL" id="MDV6225777.1"/>
    </source>
</evidence>
<dbReference type="Proteomes" id="UP001185659">
    <property type="component" value="Unassembled WGS sequence"/>
</dbReference>